<evidence type="ECO:0000256" key="4">
    <source>
        <dbReference type="ARBA" id="ARBA00022851"/>
    </source>
</evidence>
<evidence type="ECO:0000256" key="1">
    <source>
        <dbReference type="ARBA" id="ARBA00005802"/>
    </source>
</evidence>
<dbReference type="PANTHER" id="PTHR12377:SF9">
    <property type="entry name" value="METALLOTHIONEIN-LIKE PROTEIN"/>
    <property type="match status" value="1"/>
</dbReference>
<comment type="function">
    <text evidence="5">Metallothioneins have a high content of cysteine residues that bind various heavy metals.</text>
</comment>
<evidence type="ECO:0000313" key="7">
    <source>
        <dbReference type="Proteomes" id="UP000028999"/>
    </source>
</evidence>
<dbReference type="GO" id="GO:0046872">
    <property type="term" value="F:metal ion binding"/>
    <property type="evidence" value="ECO:0007669"/>
    <property type="project" value="UniProtKB-UniRule"/>
</dbReference>
<comment type="similarity">
    <text evidence="2">Belongs to the MIP18 family.</text>
</comment>
<organism evidence="6 7">
    <name type="scientific">Brassica napus</name>
    <name type="common">Rape</name>
    <dbReference type="NCBI Taxonomy" id="3708"/>
    <lineage>
        <taxon>Eukaryota</taxon>
        <taxon>Viridiplantae</taxon>
        <taxon>Streptophyta</taxon>
        <taxon>Embryophyta</taxon>
        <taxon>Tracheophyta</taxon>
        <taxon>Spermatophyta</taxon>
        <taxon>Magnoliopsida</taxon>
        <taxon>eudicotyledons</taxon>
        <taxon>Gunneridae</taxon>
        <taxon>Pentapetalae</taxon>
        <taxon>rosids</taxon>
        <taxon>malvids</taxon>
        <taxon>Brassicales</taxon>
        <taxon>Brassicaceae</taxon>
        <taxon>Brassiceae</taxon>
        <taxon>Brassica</taxon>
    </lineage>
</organism>
<proteinExistence type="inferred from homology"/>
<dbReference type="InterPro" id="IPR000347">
    <property type="entry name" value="Metalthion_15p"/>
</dbReference>
<accession>A0A078IZ02</accession>
<dbReference type="Pfam" id="PF01439">
    <property type="entry name" value="Metallothio_2"/>
    <property type="match status" value="1"/>
</dbReference>
<protein>
    <recommendedName>
        <fullName evidence="5">Metallothionein-like protein</fullName>
    </recommendedName>
</protein>
<reference evidence="6 7" key="1">
    <citation type="journal article" date="2014" name="Science">
        <title>Plant genetics. Early allopolyploid evolution in the post-Neolithic Brassica napus oilseed genome.</title>
        <authorList>
            <person name="Chalhoub B."/>
            <person name="Denoeud F."/>
            <person name="Liu S."/>
            <person name="Parkin I.A."/>
            <person name="Tang H."/>
            <person name="Wang X."/>
            <person name="Chiquet J."/>
            <person name="Belcram H."/>
            <person name="Tong C."/>
            <person name="Samans B."/>
            <person name="Correa M."/>
            <person name="Da Silva C."/>
            <person name="Just J."/>
            <person name="Falentin C."/>
            <person name="Koh C.S."/>
            <person name="Le Clainche I."/>
            <person name="Bernard M."/>
            <person name="Bento P."/>
            <person name="Noel B."/>
            <person name="Labadie K."/>
            <person name="Alberti A."/>
            <person name="Charles M."/>
            <person name="Arnaud D."/>
            <person name="Guo H."/>
            <person name="Daviaud C."/>
            <person name="Alamery S."/>
            <person name="Jabbari K."/>
            <person name="Zhao M."/>
            <person name="Edger P.P."/>
            <person name="Chelaifa H."/>
            <person name="Tack D."/>
            <person name="Lassalle G."/>
            <person name="Mestiri I."/>
            <person name="Schnel N."/>
            <person name="Le Paslier M.C."/>
            <person name="Fan G."/>
            <person name="Renault V."/>
            <person name="Bayer P.E."/>
            <person name="Golicz A.A."/>
            <person name="Manoli S."/>
            <person name="Lee T.H."/>
            <person name="Thi V.H."/>
            <person name="Chalabi S."/>
            <person name="Hu Q."/>
            <person name="Fan C."/>
            <person name="Tollenaere R."/>
            <person name="Lu Y."/>
            <person name="Battail C."/>
            <person name="Shen J."/>
            <person name="Sidebottom C.H."/>
            <person name="Wang X."/>
            <person name="Canaguier A."/>
            <person name="Chauveau A."/>
            <person name="Berard A."/>
            <person name="Deniot G."/>
            <person name="Guan M."/>
            <person name="Liu Z."/>
            <person name="Sun F."/>
            <person name="Lim Y.P."/>
            <person name="Lyons E."/>
            <person name="Town C.D."/>
            <person name="Bancroft I."/>
            <person name="Wang X."/>
            <person name="Meng J."/>
            <person name="Ma J."/>
            <person name="Pires J.C."/>
            <person name="King G.J."/>
            <person name="Brunel D."/>
            <person name="Delourme R."/>
            <person name="Renard M."/>
            <person name="Aury J.M."/>
            <person name="Adams K.L."/>
            <person name="Batley J."/>
            <person name="Snowdon R.J."/>
            <person name="Tost J."/>
            <person name="Edwards D."/>
            <person name="Zhou Y."/>
            <person name="Hua W."/>
            <person name="Sharpe A.G."/>
            <person name="Paterson A.H."/>
            <person name="Guan C."/>
            <person name="Wincker P."/>
        </authorList>
    </citation>
    <scope>NUCLEOTIDE SEQUENCE [LARGE SCALE GENOMIC DNA]</scope>
    <source>
        <strain evidence="7">cv. Darmor-bzh</strain>
    </source>
</reference>
<dbReference type="EMBL" id="LK033311">
    <property type="protein sequence ID" value="CDY54378.1"/>
    <property type="molecule type" value="Genomic_DNA"/>
</dbReference>
<keyword evidence="7" id="KW-1185">Reference proteome</keyword>
<dbReference type="InterPro" id="IPR034904">
    <property type="entry name" value="FSCA_dom_sf"/>
</dbReference>
<dbReference type="STRING" id="3708.A0A078IZ02"/>
<evidence type="ECO:0000256" key="3">
    <source>
        <dbReference type="ARBA" id="ARBA00022723"/>
    </source>
</evidence>
<keyword evidence="3 5" id="KW-0479">Metal-binding</keyword>
<dbReference type="InterPro" id="IPR039796">
    <property type="entry name" value="MIP18"/>
</dbReference>
<dbReference type="Gene3D" id="6.10.250.1280">
    <property type="match status" value="1"/>
</dbReference>
<comment type="similarity">
    <text evidence="1 5">Belongs to the metallothionein superfamily. Type 15 family.</text>
</comment>
<dbReference type="Proteomes" id="UP000028999">
    <property type="component" value="Unassembled WGS sequence"/>
</dbReference>
<evidence type="ECO:0000313" key="6">
    <source>
        <dbReference type="EMBL" id="CDY54378.1"/>
    </source>
</evidence>
<dbReference type="GO" id="GO:0051604">
    <property type="term" value="P:protein maturation"/>
    <property type="evidence" value="ECO:0000318"/>
    <property type="project" value="GO_Central"/>
</dbReference>
<dbReference type="Gene3D" id="3.30.300.130">
    <property type="entry name" value="Fe-S cluster assembly (FSCA)"/>
    <property type="match status" value="1"/>
</dbReference>
<dbReference type="AlphaFoldDB" id="A0A078IZ02"/>
<sequence length="184" mass="19721">MSCCGGNCGCGSGCKCGSGCGGCNMYPNLTFSDETTTTNTSVFGLAPAMKNQYEASGEGNAENDACKCGSDCKCDPCTYIKDPEYPMQSLEDLRIVTEESVEVDDDKSYVRITFRPTVPHCHLPNLIGVCIYAKLLKSLPGRFKVDVRVAPGSHATEASVNKRLGDKERIAAALENPDIMSLLN</sequence>
<evidence type="ECO:0000256" key="5">
    <source>
        <dbReference type="RuleBase" id="RU369052"/>
    </source>
</evidence>
<dbReference type="Gramene" id="CDY54378">
    <property type="protein sequence ID" value="CDY54378"/>
    <property type="gene ID" value="GSBRNA2T00013973001"/>
</dbReference>
<dbReference type="SUPFAM" id="SSF117916">
    <property type="entry name" value="Fe-S cluster assembly (FSCA) domain-like"/>
    <property type="match status" value="1"/>
</dbReference>
<dbReference type="PANTHER" id="PTHR12377">
    <property type="entry name" value="CYTOSOLIC IRON-SULFUR ASSEMBLY COMPONENT 2B-RELATED"/>
    <property type="match status" value="1"/>
</dbReference>
<dbReference type="PaxDb" id="3708-A0A078IZ02"/>
<evidence type="ECO:0000256" key="2">
    <source>
        <dbReference type="ARBA" id="ARBA00010381"/>
    </source>
</evidence>
<name>A0A078IZ02_BRANA</name>
<gene>
    <name evidence="6" type="primary">BnaAnng13090D</name>
    <name evidence="6" type="ORF">GSBRNA2T00013973001</name>
</gene>
<keyword evidence="4 5" id="KW-0480">Metal-thiolate cluster</keyword>